<gene>
    <name evidence="1" type="ORF">A2462_00720</name>
</gene>
<protein>
    <recommendedName>
        <fullName evidence="3">Lipoprotein</fullName>
    </recommendedName>
</protein>
<dbReference type="Proteomes" id="UP000177309">
    <property type="component" value="Unassembled WGS sequence"/>
</dbReference>
<organism evidence="1 2">
    <name type="scientific">candidate division WOR-1 bacterium RIFOXYC2_FULL_41_25</name>
    <dbReference type="NCBI Taxonomy" id="1802586"/>
    <lineage>
        <taxon>Bacteria</taxon>
        <taxon>Bacillati</taxon>
        <taxon>Saganbacteria</taxon>
    </lineage>
</organism>
<reference evidence="1 2" key="1">
    <citation type="journal article" date="2016" name="Nat. Commun.">
        <title>Thousands of microbial genomes shed light on interconnected biogeochemical processes in an aquifer system.</title>
        <authorList>
            <person name="Anantharaman K."/>
            <person name="Brown C.T."/>
            <person name="Hug L.A."/>
            <person name="Sharon I."/>
            <person name="Castelle C.J."/>
            <person name="Probst A.J."/>
            <person name="Thomas B.C."/>
            <person name="Singh A."/>
            <person name="Wilkins M.J."/>
            <person name="Karaoz U."/>
            <person name="Brodie E.L."/>
            <person name="Williams K.H."/>
            <person name="Hubbard S.S."/>
            <person name="Banfield J.F."/>
        </authorList>
    </citation>
    <scope>NUCLEOTIDE SEQUENCE [LARGE SCALE GENOMIC DNA]</scope>
</reference>
<dbReference type="AlphaFoldDB" id="A0A1F4TJL3"/>
<comment type="caution">
    <text evidence="1">The sequence shown here is derived from an EMBL/GenBank/DDBJ whole genome shotgun (WGS) entry which is preliminary data.</text>
</comment>
<evidence type="ECO:0000313" key="2">
    <source>
        <dbReference type="Proteomes" id="UP000177309"/>
    </source>
</evidence>
<dbReference type="PROSITE" id="PS51257">
    <property type="entry name" value="PROKAR_LIPOPROTEIN"/>
    <property type="match status" value="1"/>
</dbReference>
<sequence>MIQKNKYFVLFLVLAVSFTLIGCGSSKKGDVSIFENNVPTIANNAQLTAFDKQLGEIKDQASAEKAVSSFITYVDSRIDRTEEEPTAQSLETVLGQNLIKQIARQEVAARNGEAAKVMAVGGEEVIKTPIDIGTVTDKVNELGSDSGVRVDDNTVLKAKTVVEASIPNLNPEKKSSLTPLGAMTVGYALMTGDDGTASENSVKLPTDKVNSFVKAVTQ</sequence>
<evidence type="ECO:0000313" key="1">
    <source>
        <dbReference type="EMBL" id="OGC32905.1"/>
    </source>
</evidence>
<proteinExistence type="predicted"/>
<dbReference type="EMBL" id="MEUI01000042">
    <property type="protein sequence ID" value="OGC32905.1"/>
    <property type="molecule type" value="Genomic_DNA"/>
</dbReference>
<accession>A0A1F4TJL3</accession>
<name>A0A1F4TJL3_UNCSA</name>
<evidence type="ECO:0008006" key="3">
    <source>
        <dbReference type="Google" id="ProtNLM"/>
    </source>
</evidence>